<evidence type="ECO:0000256" key="2">
    <source>
        <dbReference type="SAM" id="Phobius"/>
    </source>
</evidence>
<dbReference type="OrthoDB" id="5872033at2759"/>
<evidence type="ECO:0000313" key="4">
    <source>
        <dbReference type="EMBL" id="VDP06528.1"/>
    </source>
</evidence>
<protein>
    <recommendedName>
        <fullName evidence="3">Integrase zinc-binding domain-containing protein</fullName>
    </recommendedName>
</protein>
<proteinExistence type="predicted"/>
<evidence type="ECO:0000256" key="1">
    <source>
        <dbReference type="SAM" id="MobiDB-lite"/>
    </source>
</evidence>
<feature type="region of interest" description="Disordered" evidence="1">
    <location>
        <begin position="297"/>
        <end position="351"/>
    </location>
</feature>
<evidence type="ECO:0000259" key="3">
    <source>
        <dbReference type="Pfam" id="PF17921"/>
    </source>
</evidence>
<feature type="transmembrane region" description="Helical" evidence="2">
    <location>
        <begin position="476"/>
        <end position="501"/>
    </location>
</feature>
<dbReference type="EMBL" id="UZAH01029526">
    <property type="protein sequence ID" value="VDP06528.1"/>
    <property type="molecule type" value="Genomic_DNA"/>
</dbReference>
<name>A0A3P8B9G6_HELPZ</name>
<sequence>MVLDTLSSFTIAVDSLIDSLNEEQEQQAQEYIDSAHAVLDKAHTLSIELDAKMRNTPLADLVIRDAHGPYHQGIEHTIATVRSEYWIPKLRQQVRKLVQKCVKCRRFNSLPYQYPSTTDLPDRRVQRSRAFQHIGLDFFDLPSSTAACLNTRPLTYQGATQEDLTLVRPIDFIQKDIKLSLPIANVTPASTDDPEYLPSDEARALRTHQDVIDALQSSWETTEKFWTIWHQQYLTSLRETHKALLTKKRQSQEVPTIGDVVLVSTRPGNDAAIRDVELITATRRKIRRPPNLLIPLEVESQKEDETASQQTRSDLENFSLPATPQRTHPYNLRQRPPRNTKEVTVSTVQSPTRRRPSGKWFLFYIMLLTYFRTCGATTSVDMKMDCTGRGVLVSSIENNRSFEICADSHCQLHNASRNPYLVRFPPDTTLHEHQVTLKWHMGERMATMETTCPGLDFCENIDCFFCAHILFNPECWPLGALLLMLTILYAIVATLYLLLYVPMTIGKPIRLLLYGI</sequence>
<reference evidence="4" key="1">
    <citation type="submission" date="2018-11" db="EMBL/GenBank/DDBJ databases">
        <authorList>
            <consortium name="Pathogen Informatics"/>
        </authorList>
    </citation>
    <scope>NUCLEOTIDE SEQUENCE [LARGE SCALE GENOMIC DNA]</scope>
</reference>
<accession>A0A3P8B9G6</accession>
<keyword evidence="2" id="KW-0812">Transmembrane</keyword>
<organism evidence="4">
    <name type="scientific">Heligmosomoides polygyrus</name>
    <name type="common">Parasitic roundworm</name>
    <dbReference type="NCBI Taxonomy" id="6339"/>
    <lineage>
        <taxon>Eukaryota</taxon>
        <taxon>Metazoa</taxon>
        <taxon>Ecdysozoa</taxon>
        <taxon>Nematoda</taxon>
        <taxon>Chromadorea</taxon>
        <taxon>Rhabditida</taxon>
        <taxon>Rhabditina</taxon>
        <taxon>Rhabditomorpha</taxon>
        <taxon>Strongyloidea</taxon>
        <taxon>Heligmosomidae</taxon>
        <taxon>Heligmosomoides</taxon>
    </lineage>
</organism>
<keyword evidence="2" id="KW-0472">Membrane</keyword>
<feature type="compositionally biased region" description="Polar residues" evidence="1">
    <location>
        <begin position="342"/>
        <end position="351"/>
    </location>
</feature>
<dbReference type="PANTHER" id="PTHR47331">
    <property type="entry name" value="PHD-TYPE DOMAIN-CONTAINING PROTEIN"/>
    <property type="match status" value="1"/>
</dbReference>
<dbReference type="AlphaFoldDB" id="A0A3P8B9G6"/>
<keyword evidence="2" id="KW-1133">Transmembrane helix</keyword>
<gene>
    <name evidence="4" type="ORF">HPBE_LOCUS16628</name>
</gene>
<dbReference type="Pfam" id="PF17921">
    <property type="entry name" value="Integrase_H2C2"/>
    <property type="match status" value="1"/>
</dbReference>
<dbReference type="Gene3D" id="1.10.340.70">
    <property type="match status" value="1"/>
</dbReference>
<dbReference type="InterPro" id="IPR041588">
    <property type="entry name" value="Integrase_H2C2"/>
</dbReference>
<feature type="domain" description="Integrase zinc-binding" evidence="3">
    <location>
        <begin position="57"/>
        <end position="109"/>
    </location>
</feature>